<evidence type="ECO:0000313" key="2">
    <source>
        <dbReference type="Proteomes" id="UP000198211"/>
    </source>
</evidence>
<reference evidence="2" key="1">
    <citation type="submission" date="2017-03" db="EMBL/GenBank/DDBJ databases">
        <title>Phytopthora megakarya and P. palmivora, two closely related causual agents of cacao black pod achieved similar genome size and gene model numbers by different mechanisms.</title>
        <authorList>
            <person name="Ali S."/>
            <person name="Shao J."/>
            <person name="Larry D.J."/>
            <person name="Kronmiller B."/>
            <person name="Shen D."/>
            <person name="Strem M.D."/>
            <person name="Melnick R.L."/>
            <person name="Guiltinan M.J."/>
            <person name="Tyler B.M."/>
            <person name="Meinhardt L.W."/>
            <person name="Bailey B.A."/>
        </authorList>
    </citation>
    <scope>NUCLEOTIDE SEQUENCE [LARGE SCALE GENOMIC DNA]</scope>
    <source>
        <strain evidence="2">zdho120</strain>
    </source>
</reference>
<evidence type="ECO:0000313" key="1">
    <source>
        <dbReference type="EMBL" id="OWZ17648.1"/>
    </source>
</evidence>
<sequence length="76" mass="8385">MDRIGFVTVLPPLKKIKTTVPLSVKVVMEYEDVFRVDLGSDPPADIALLEIKLIEGDKPFPAGSRRYAPAQPTGIY</sequence>
<gene>
    <name evidence="1" type="ORF">PHMEG_0008375</name>
</gene>
<organism evidence="1 2">
    <name type="scientific">Phytophthora megakarya</name>
    <dbReference type="NCBI Taxonomy" id="4795"/>
    <lineage>
        <taxon>Eukaryota</taxon>
        <taxon>Sar</taxon>
        <taxon>Stramenopiles</taxon>
        <taxon>Oomycota</taxon>
        <taxon>Peronosporomycetes</taxon>
        <taxon>Peronosporales</taxon>
        <taxon>Peronosporaceae</taxon>
        <taxon>Phytophthora</taxon>
    </lineage>
</organism>
<name>A0A225WK84_9STRA</name>
<dbReference type="Proteomes" id="UP000198211">
    <property type="component" value="Unassembled WGS sequence"/>
</dbReference>
<keyword evidence="2" id="KW-1185">Reference proteome</keyword>
<dbReference type="OrthoDB" id="121905at2759"/>
<dbReference type="AlphaFoldDB" id="A0A225WK84"/>
<protein>
    <submittedName>
        <fullName evidence="1">Uncharacterized protein</fullName>
    </submittedName>
</protein>
<dbReference type="EMBL" id="NBNE01000718">
    <property type="protein sequence ID" value="OWZ17648.1"/>
    <property type="molecule type" value="Genomic_DNA"/>
</dbReference>
<accession>A0A225WK84</accession>
<comment type="caution">
    <text evidence="1">The sequence shown here is derived from an EMBL/GenBank/DDBJ whole genome shotgun (WGS) entry which is preliminary data.</text>
</comment>
<proteinExistence type="predicted"/>